<name>A0A1M7QT12_9ACTN</name>
<accession>A0A1M7QT12</accession>
<dbReference type="STRING" id="310782.SAMN05216499_14127"/>
<dbReference type="EMBL" id="FRBI01000041">
    <property type="protein sequence ID" value="SHN34505.1"/>
    <property type="molecule type" value="Genomic_DNA"/>
</dbReference>
<sequence length="196" mass="20704">MTTPNRSEHLALFAALNTTFAGLHGLGDHWVQNSRDASGKGARGTHLVYAADGKPVADDPWRHGKEGRTCTASAYGRFCVTRHVASYSAVQLLASVAVTRAFGMHVPVRALLAGAAVNGLTHAALDRREPLLWLAARAGKAGYIQHATAVRKPGDAAPELSGPGKALMELDEAAHRAIGVGTALVTTWLATRRTVR</sequence>
<protein>
    <submittedName>
        <fullName evidence="1">Uncharacterized protein</fullName>
    </submittedName>
</protein>
<dbReference type="RefSeq" id="WP_073502813.1">
    <property type="nucleotide sequence ID" value="NZ_FRBI01000041.1"/>
</dbReference>
<dbReference type="AlphaFoldDB" id="A0A1M7QT12"/>
<evidence type="ECO:0000313" key="2">
    <source>
        <dbReference type="Proteomes" id="UP000184111"/>
    </source>
</evidence>
<proteinExistence type="predicted"/>
<dbReference type="OrthoDB" id="3542456at2"/>
<dbReference type="Proteomes" id="UP000184111">
    <property type="component" value="Unassembled WGS sequence"/>
</dbReference>
<gene>
    <name evidence="1" type="ORF">SAMN05216499_14127</name>
</gene>
<evidence type="ECO:0000313" key="1">
    <source>
        <dbReference type="EMBL" id="SHN34505.1"/>
    </source>
</evidence>
<keyword evidence="2" id="KW-1185">Reference proteome</keyword>
<organism evidence="1 2">
    <name type="scientific">Actinacidiphila paucisporea</name>
    <dbReference type="NCBI Taxonomy" id="310782"/>
    <lineage>
        <taxon>Bacteria</taxon>
        <taxon>Bacillati</taxon>
        <taxon>Actinomycetota</taxon>
        <taxon>Actinomycetes</taxon>
        <taxon>Kitasatosporales</taxon>
        <taxon>Streptomycetaceae</taxon>
        <taxon>Actinacidiphila</taxon>
    </lineage>
</organism>
<reference evidence="1 2" key="1">
    <citation type="submission" date="2016-11" db="EMBL/GenBank/DDBJ databases">
        <authorList>
            <person name="Jaros S."/>
            <person name="Januszkiewicz K."/>
            <person name="Wedrychowicz H."/>
        </authorList>
    </citation>
    <scope>NUCLEOTIDE SEQUENCE [LARGE SCALE GENOMIC DNA]</scope>
    <source>
        <strain evidence="1 2">CGMCC 4.2025</strain>
    </source>
</reference>